<gene>
    <name evidence="1" type="ORF">LCGC14_2784700</name>
</gene>
<feature type="non-terminal residue" evidence="1">
    <location>
        <position position="101"/>
    </location>
</feature>
<organism evidence="1">
    <name type="scientific">marine sediment metagenome</name>
    <dbReference type="NCBI Taxonomy" id="412755"/>
    <lineage>
        <taxon>unclassified sequences</taxon>
        <taxon>metagenomes</taxon>
        <taxon>ecological metagenomes</taxon>
    </lineage>
</organism>
<protein>
    <submittedName>
        <fullName evidence="1">Uncharacterized protein</fullName>
    </submittedName>
</protein>
<proteinExistence type="predicted"/>
<name>A0A0F8YS94_9ZZZZ</name>
<sequence>MDEISPALGAIITANNYLHDVATSLMLMSFGAIWLVSRRFTPGTGMASAGLYLSLYEAVTRIAKFSLVWILLGGVPRTIYYTRLEWAPAAGEAQVVALVIK</sequence>
<reference evidence="1" key="1">
    <citation type="journal article" date="2015" name="Nature">
        <title>Complex archaea that bridge the gap between prokaryotes and eukaryotes.</title>
        <authorList>
            <person name="Spang A."/>
            <person name="Saw J.H."/>
            <person name="Jorgensen S.L."/>
            <person name="Zaremba-Niedzwiedzka K."/>
            <person name="Martijn J."/>
            <person name="Lind A.E."/>
            <person name="van Eijk R."/>
            <person name="Schleper C."/>
            <person name="Guy L."/>
            <person name="Ettema T.J."/>
        </authorList>
    </citation>
    <scope>NUCLEOTIDE SEQUENCE</scope>
</reference>
<accession>A0A0F8YS94</accession>
<evidence type="ECO:0000313" key="1">
    <source>
        <dbReference type="EMBL" id="KKK84307.1"/>
    </source>
</evidence>
<comment type="caution">
    <text evidence="1">The sequence shown here is derived from an EMBL/GenBank/DDBJ whole genome shotgun (WGS) entry which is preliminary data.</text>
</comment>
<dbReference type="EMBL" id="LAZR01051840">
    <property type="protein sequence ID" value="KKK84307.1"/>
    <property type="molecule type" value="Genomic_DNA"/>
</dbReference>
<dbReference type="AlphaFoldDB" id="A0A0F8YS94"/>